<protein>
    <submittedName>
        <fullName evidence="1">Uncharacterized protein</fullName>
    </submittedName>
</protein>
<name>A0ACC4DPD7_PURLI</name>
<evidence type="ECO:0000313" key="1">
    <source>
        <dbReference type="EMBL" id="KAL3957729.1"/>
    </source>
</evidence>
<evidence type="ECO:0000313" key="2">
    <source>
        <dbReference type="Proteomes" id="UP001638806"/>
    </source>
</evidence>
<dbReference type="EMBL" id="JBGNUJ010000007">
    <property type="protein sequence ID" value="KAL3957729.1"/>
    <property type="molecule type" value="Genomic_DNA"/>
</dbReference>
<comment type="caution">
    <text evidence="1">The sequence shown here is derived from an EMBL/GenBank/DDBJ whole genome shotgun (WGS) entry which is preliminary data.</text>
</comment>
<dbReference type="Proteomes" id="UP001638806">
    <property type="component" value="Unassembled WGS sequence"/>
</dbReference>
<organism evidence="1 2">
    <name type="scientific">Purpureocillium lilacinum</name>
    <name type="common">Paecilomyces lilacinus</name>
    <dbReference type="NCBI Taxonomy" id="33203"/>
    <lineage>
        <taxon>Eukaryota</taxon>
        <taxon>Fungi</taxon>
        <taxon>Dikarya</taxon>
        <taxon>Ascomycota</taxon>
        <taxon>Pezizomycotina</taxon>
        <taxon>Sordariomycetes</taxon>
        <taxon>Hypocreomycetidae</taxon>
        <taxon>Hypocreales</taxon>
        <taxon>Ophiocordycipitaceae</taxon>
        <taxon>Purpureocillium</taxon>
    </lineage>
</organism>
<reference evidence="1" key="1">
    <citation type="submission" date="2024-12" db="EMBL/GenBank/DDBJ databases">
        <title>Comparative genomics and development of molecular markers within Purpureocillium lilacinum and among Purpureocillium species.</title>
        <authorList>
            <person name="Yeh Z.-Y."/>
            <person name="Ni N.-T."/>
            <person name="Lo P.-H."/>
            <person name="Mushyakhwo K."/>
            <person name="Lin C.-F."/>
            <person name="Nai Y.-S."/>
        </authorList>
    </citation>
    <scope>NUCLEOTIDE SEQUENCE</scope>
    <source>
        <strain evidence="1">NCHU-NPUST-175</strain>
    </source>
</reference>
<gene>
    <name evidence="1" type="ORF">ACCO45_008307</name>
</gene>
<accession>A0ACC4DPD7</accession>
<keyword evidence="2" id="KW-1185">Reference proteome</keyword>
<proteinExistence type="predicted"/>
<sequence length="693" mass="74908">MAAAAADEDIDLLIQDVLDASRIPPKARPTSIKPTVARLCSLAYEHGLAPASLTRLAGELLAAPQSRQHLDQASLQALARNLYPRAGGVSADAALQAASLRWLVLVWHVLEDEGRSALSRAYGVLFGVLDTAAIRPQVAHVLALLTRRKHVRPFRIQALLNLSRQTGNDPCLVGLLRVYKDYYPEIIVGEAHPDPIWRAKLDEIREAHAQRHAEAPSATAKSGFRVNRPVQRTARGKLVPIVHTSHATEDSVTLEEVEGVDAFVRSLDRLELPNQLVAVLADPLLQKLLVLRPSAEADRRVANWLAGVLREVADGDADEETLWEVLEVVREYVAQTKALPPVLLSFFARFLELWGGEGGATSSWTYSPTCRFSTFKLYPHIFQPLEAAVQDNSPDTLLALLRLYTNLLHHWVTILHSASPVPAHADAAITALVRHVNTLALTLLQTAGTSGGNHNDDTNDQSSRTNSVAIESAILTFYEQTTPLVTHPTLRHGSLASVSRLCRILAAYKRGFETAMTTRPAGRRDSSARDSLGGPGGGAARLIDASTYPKAYVNGYNGFLMDMCNCLWRARAFGLADANSRGCLVAPAVVAALTAYVPAVDRAFSLASLLSLSHAPLLARQSILRVRELEDEALDRAGGGVGGDDGGSIRARHAGPVTQDSLAKLAAAGGLRLSWQEYRIEVLEALSARGCPA</sequence>